<dbReference type="EMBL" id="VIWU01000001">
    <property type="protein sequence ID" value="TWF78791.1"/>
    <property type="molecule type" value="Genomic_DNA"/>
</dbReference>
<reference evidence="2 3" key="1">
    <citation type="submission" date="2019-06" db="EMBL/GenBank/DDBJ databases">
        <title>Sequencing the genomes of 1000 actinobacteria strains.</title>
        <authorList>
            <person name="Klenk H.-P."/>
        </authorList>
    </citation>
    <scope>NUCLEOTIDE SEQUENCE [LARGE SCALE GENOMIC DNA]</scope>
    <source>
        <strain evidence="2 3">DSM 45671</strain>
    </source>
</reference>
<name>A0A561SVA9_9PSEU</name>
<dbReference type="Pfam" id="PF10739">
    <property type="entry name" value="DUF2550"/>
    <property type="match status" value="1"/>
</dbReference>
<accession>A0A561SVA9</accession>
<evidence type="ECO:0000313" key="2">
    <source>
        <dbReference type="EMBL" id="TWF78791.1"/>
    </source>
</evidence>
<gene>
    <name evidence="2" type="ORF">FHX44_114715</name>
</gene>
<keyword evidence="1" id="KW-0812">Transmembrane</keyword>
<keyword evidence="1" id="KW-1133">Transmembrane helix</keyword>
<feature type="transmembrane region" description="Helical" evidence="1">
    <location>
        <begin position="6"/>
        <end position="24"/>
    </location>
</feature>
<evidence type="ECO:0000256" key="1">
    <source>
        <dbReference type="SAM" id="Phobius"/>
    </source>
</evidence>
<dbReference type="OrthoDB" id="4793422at2"/>
<dbReference type="AlphaFoldDB" id="A0A561SVA9"/>
<dbReference type="InterPro" id="IPR019675">
    <property type="entry name" value="DUF2550"/>
</dbReference>
<protein>
    <submittedName>
        <fullName evidence="2">Uncharacterized protein DUF2550</fullName>
    </submittedName>
</protein>
<dbReference type="Proteomes" id="UP000321261">
    <property type="component" value="Unassembled WGS sequence"/>
</dbReference>
<proteinExistence type="predicted"/>
<keyword evidence="3" id="KW-1185">Reference proteome</keyword>
<comment type="caution">
    <text evidence="2">The sequence shown here is derived from an EMBL/GenBank/DDBJ whole genome shotgun (WGS) entry which is preliminary data.</text>
</comment>
<dbReference type="RefSeq" id="WP_147257741.1">
    <property type="nucleotide sequence ID" value="NZ_VIWU01000001.1"/>
</dbReference>
<keyword evidence="1" id="KW-0472">Membrane</keyword>
<organism evidence="2 3">
    <name type="scientific">Pseudonocardia hierapolitana</name>
    <dbReference type="NCBI Taxonomy" id="1128676"/>
    <lineage>
        <taxon>Bacteria</taxon>
        <taxon>Bacillati</taxon>
        <taxon>Actinomycetota</taxon>
        <taxon>Actinomycetes</taxon>
        <taxon>Pseudonocardiales</taxon>
        <taxon>Pseudonocardiaceae</taxon>
        <taxon>Pseudonocardia</taxon>
    </lineage>
</organism>
<evidence type="ECO:0000313" key="3">
    <source>
        <dbReference type="Proteomes" id="UP000321261"/>
    </source>
</evidence>
<sequence>MGATTLLVSILLLLACLCLGYLAFRRVRLMRGGGVDVCLRRRPARLSRFRANDGTAGWHFGVGRYRGDELAWFRLTSLRPGPTIVVDRTELEIVDRRTPVNPEADVIPQGASVLHCRIQGVELELAMAPGVLTGFLSWVEATPPGRTGYRQAS</sequence>